<protein>
    <submittedName>
        <fullName evidence="2">DNA/RNA non-specific endonuclease</fullName>
    </submittedName>
</protein>
<sequence length="217" mass="24328">MGSRSPHTTHSSNLGDHPTALAASNDSCAYTNASMQHAHFNEDEWRLPETAVSKFAFAKDDKLIVMTGPIFTICDRFFSRGMGFSPVRIPSGFWKTMSYIDAGSNKLVTAAFIIFQDIDTLKTVKAKSRIQLRHFRVTTTELQLWTGLEFDHQMFDSNPLRFYSGPEVIKVNQFSELSTATQGLLAAGVANADAVREARSLMSLQQVYDLIDELSWY</sequence>
<dbReference type="OrthoDB" id="9811262at2"/>
<reference evidence="2 3" key="2">
    <citation type="submission" date="2019-01" db="EMBL/GenBank/DDBJ databases">
        <title>Motilimonas pumilus sp. nov., isolated from the gut of sea cucumber (Apostichopus japonicus).</title>
        <authorList>
            <person name="Wang F.-Q."/>
            <person name="Ren L.-H."/>
            <person name="Lin Y.-W."/>
            <person name="Sun G.-H."/>
            <person name="Du Z.-J."/>
            <person name="Zhao J.-X."/>
            <person name="Liu X.-J."/>
            <person name="Liu L.-J."/>
        </authorList>
    </citation>
    <scope>NUCLEOTIDE SEQUENCE [LARGE SCALE GENOMIC DNA]</scope>
    <source>
        <strain evidence="2 3">PLHSC7-2</strain>
    </source>
</reference>
<dbReference type="Gene3D" id="3.40.570.10">
    <property type="entry name" value="Extracellular Endonuclease, subunit A"/>
    <property type="match status" value="1"/>
</dbReference>
<dbReference type="InterPro" id="IPR044925">
    <property type="entry name" value="His-Me_finger_sf"/>
</dbReference>
<dbReference type="GO" id="GO:0016787">
    <property type="term" value="F:hydrolase activity"/>
    <property type="evidence" value="ECO:0007669"/>
    <property type="project" value="InterPro"/>
</dbReference>
<keyword evidence="2" id="KW-0255">Endonuclease</keyword>
<dbReference type="Proteomes" id="UP000283255">
    <property type="component" value="Unassembled WGS sequence"/>
</dbReference>
<evidence type="ECO:0000313" key="2">
    <source>
        <dbReference type="EMBL" id="RJG42395.1"/>
    </source>
</evidence>
<dbReference type="SUPFAM" id="SSF54060">
    <property type="entry name" value="His-Me finger endonucleases"/>
    <property type="match status" value="1"/>
</dbReference>
<gene>
    <name evidence="2" type="ORF">D1Z90_13050</name>
</gene>
<name>A0A418YCY2_9GAMM</name>
<dbReference type="InterPro" id="IPR001604">
    <property type="entry name" value="Endo_G_ENPP1-like_dom"/>
</dbReference>
<keyword evidence="3" id="KW-1185">Reference proteome</keyword>
<accession>A0A418YCY2</accession>
<keyword evidence="2" id="KW-0540">Nuclease</keyword>
<dbReference type="GO" id="GO:0003676">
    <property type="term" value="F:nucleic acid binding"/>
    <property type="evidence" value="ECO:0007669"/>
    <property type="project" value="InterPro"/>
</dbReference>
<proteinExistence type="predicted"/>
<dbReference type="AlphaFoldDB" id="A0A418YCY2"/>
<dbReference type="GO" id="GO:0004519">
    <property type="term" value="F:endonuclease activity"/>
    <property type="evidence" value="ECO:0007669"/>
    <property type="project" value="UniProtKB-KW"/>
</dbReference>
<comment type="caution">
    <text evidence="2">The sequence shown here is derived from an EMBL/GenBank/DDBJ whole genome shotgun (WGS) entry which is preliminary data.</text>
</comment>
<feature type="domain" description="DNA/RNA non-specific endonuclease/pyrophosphatase/phosphodiesterase" evidence="1">
    <location>
        <begin position="15"/>
        <end position="154"/>
    </location>
</feature>
<dbReference type="EMBL" id="QZCH01000017">
    <property type="protein sequence ID" value="RJG42395.1"/>
    <property type="molecule type" value="Genomic_DNA"/>
</dbReference>
<organism evidence="2 3">
    <name type="scientific">Motilimonas pumila</name>
    <dbReference type="NCBI Taxonomy" id="2303987"/>
    <lineage>
        <taxon>Bacteria</taxon>
        <taxon>Pseudomonadati</taxon>
        <taxon>Pseudomonadota</taxon>
        <taxon>Gammaproteobacteria</taxon>
        <taxon>Alteromonadales</taxon>
        <taxon>Alteromonadales genera incertae sedis</taxon>
        <taxon>Motilimonas</taxon>
    </lineage>
</organism>
<dbReference type="RefSeq" id="WP_119911217.1">
    <property type="nucleotide sequence ID" value="NZ_QZCH01000017.1"/>
</dbReference>
<dbReference type="InterPro" id="IPR044929">
    <property type="entry name" value="DNA/RNA_non-sp_Endonuclease_sf"/>
</dbReference>
<evidence type="ECO:0000313" key="3">
    <source>
        <dbReference type="Proteomes" id="UP000283255"/>
    </source>
</evidence>
<dbReference type="Pfam" id="PF01223">
    <property type="entry name" value="Endonuclease_NS"/>
    <property type="match status" value="1"/>
</dbReference>
<keyword evidence="2" id="KW-0378">Hydrolase</keyword>
<dbReference type="GO" id="GO:0046872">
    <property type="term" value="F:metal ion binding"/>
    <property type="evidence" value="ECO:0007669"/>
    <property type="project" value="InterPro"/>
</dbReference>
<reference evidence="2 3" key="1">
    <citation type="submission" date="2018-09" db="EMBL/GenBank/DDBJ databases">
        <authorList>
            <person name="Wang F."/>
        </authorList>
    </citation>
    <scope>NUCLEOTIDE SEQUENCE [LARGE SCALE GENOMIC DNA]</scope>
    <source>
        <strain evidence="2 3">PLHSC7-2</strain>
    </source>
</reference>
<evidence type="ECO:0000259" key="1">
    <source>
        <dbReference type="Pfam" id="PF01223"/>
    </source>
</evidence>